<dbReference type="PANTHER" id="PTHR32024:SF1">
    <property type="entry name" value="KTR SYSTEM POTASSIUM UPTAKE PROTEIN B"/>
    <property type="match status" value="1"/>
</dbReference>
<protein>
    <submittedName>
        <fullName evidence="9">Potassium transporter KtrB</fullName>
    </submittedName>
</protein>
<keyword evidence="3" id="KW-1003">Cell membrane</keyword>
<evidence type="ECO:0000256" key="5">
    <source>
        <dbReference type="ARBA" id="ARBA00022989"/>
    </source>
</evidence>
<dbReference type="AlphaFoldDB" id="A0A9D2NKQ1"/>
<proteinExistence type="predicted"/>
<reference evidence="9" key="2">
    <citation type="submission" date="2021-04" db="EMBL/GenBank/DDBJ databases">
        <authorList>
            <person name="Gilroy R."/>
        </authorList>
    </citation>
    <scope>NUCLEOTIDE SEQUENCE</scope>
    <source>
        <strain evidence="9">ChiW19-954</strain>
    </source>
</reference>
<feature type="transmembrane region" description="Helical" evidence="8">
    <location>
        <begin position="363"/>
        <end position="384"/>
    </location>
</feature>
<feature type="transmembrane region" description="Helical" evidence="8">
    <location>
        <begin position="193"/>
        <end position="217"/>
    </location>
</feature>
<keyword evidence="2" id="KW-0813">Transport</keyword>
<gene>
    <name evidence="9" type="ORF">H9758_00075</name>
</gene>
<organism evidence="9 10">
    <name type="scientific">Candidatus Mediterraneibacter faecipullorum</name>
    <dbReference type="NCBI Taxonomy" id="2838670"/>
    <lineage>
        <taxon>Bacteria</taxon>
        <taxon>Bacillati</taxon>
        <taxon>Bacillota</taxon>
        <taxon>Clostridia</taxon>
        <taxon>Lachnospirales</taxon>
        <taxon>Lachnospiraceae</taxon>
        <taxon>Mediterraneibacter</taxon>
    </lineage>
</organism>
<dbReference type="InterPro" id="IPR003445">
    <property type="entry name" value="Cat_transpt"/>
</dbReference>
<evidence type="ECO:0000256" key="7">
    <source>
        <dbReference type="ARBA" id="ARBA00023136"/>
    </source>
</evidence>
<evidence type="ECO:0000256" key="6">
    <source>
        <dbReference type="ARBA" id="ARBA00023065"/>
    </source>
</evidence>
<feature type="transmembrane region" description="Helical" evidence="8">
    <location>
        <begin position="420"/>
        <end position="441"/>
    </location>
</feature>
<comment type="caution">
    <text evidence="9">The sequence shown here is derived from an EMBL/GenBank/DDBJ whole genome shotgun (WGS) entry which is preliminary data.</text>
</comment>
<feature type="transmembrane region" description="Helical" evidence="8">
    <location>
        <begin position="322"/>
        <end position="342"/>
    </location>
</feature>
<evidence type="ECO:0000256" key="3">
    <source>
        <dbReference type="ARBA" id="ARBA00022475"/>
    </source>
</evidence>
<feature type="transmembrane region" description="Helical" evidence="8">
    <location>
        <begin position="20"/>
        <end position="38"/>
    </location>
</feature>
<feature type="transmembrane region" description="Helical" evidence="8">
    <location>
        <begin position="238"/>
        <end position="261"/>
    </location>
</feature>
<evidence type="ECO:0000313" key="10">
    <source>
        <dbReference type="Proteomes" id="UP000823890"/>
    </source>
</evidence>
<dbReference type="GO" id="GO:0008324">
    <property type="term" value="F:monoatomic cation transmembrane transporter activity"/>
    <property type="evidence" value="ECO:0007669"/>
    <property type="project" value="InterPro"/>
</dbReference>
<feature type="transmembrane region" description="Helical" evidence="8">
    <location>
        <begin position="77"/>
        <end position="101"/>
    </location>
</feature>
<dbReference type="PANTHER" id="PTHR32024">
    <property type="entry name" value="TRK SYSTEM POTASSIUM UPTAKE PROTEIN TRKG-RELATED"/>
    <property type="match status" value="1"/>
</dbReference>
<comment type="subcellular location">
    <subcellularLocation>
        <location evidence="1">Cell membrane</location>
        <topology evidence="1">Multi-pass membrane protein</topology>
    </subcellularLocation>
</comment>
<reference evidence="9" key="1">
    <citation type="journal article" date="2021" name="PeerJ">
        <title>Extensive microbial diversity within the chicken gut microbiome revealed by metagenomics and culture.</title>
        <authorList>
            <person name="Gilroy R."/>
            <person name="Ravi A."/>
            <person name="Getino M."/>
            <person name="Pursley I."/>
            <person name="Horton D.L."/>
            <person name="Alikhan N.F."/>
            <person name="Baker D."/>
            <person name="Gharbi K."/>
            <person name="Hall N."/>
            <person name="Watson M."/>
            <person name="Adriaenssens E.M."/>
            <person name="Foster-Nyarko E."/>
            <person name="Jarju S."/>
            <person name="Secka A."/>
            <person name="Antonio M."/>
            <person name="Oren A."/>
            <person name="Chaudhuri R.R."/>
            <person name="La Ragione R."/>
            <person name="Hildebrand F."/>
            <person name="Pallen M.J."/>
        </authorList>
    </citation>
    <scope>NUCLEOTIDE SEQUENCE</scope>
    <source>
        <strain evidence="9">ChiW19-954</strain>
    </source>
</reference>
<dbReference type="GO" id="GO:0005886">
    <property type="term" value="C:plasma membrane"/>
    <property type="evidence" value="ECO:0007669"/>
    <property type="project" value="UniProtKB-SubCell"/>
</dbReference>
<dbReference type="Proteomes" id="UP000823890">
    <property type="component" value="Unassembled WGS sequence"/>
</dbReference>
<name>A0A9D2NKQ1_9FIRM</name>
<feature type="transmembrane region" description="Helical" evidence="8">
    <location>
        <begin position="128"/>
        <end position="149"/>
    </location>
</feature>
<sequence>MDRREKSPRRVRLNTMQIVALGFFGVIFLGGVILWLPICNQKPIEFIDALFTSVTSVCVTGLVTVVPAEQYTLFGQVVVMILIQIGGLGVIACMALFFLLLGKKISMKGRILIQEAYGLDTLSGLVKFIIRIVRGTFIVEGIGAVLFSFKFVPEFGLAKGIWYGVFHSISGFCNAGIDIIGDSSFMRYVDSPLVSLTTMFLIVMGGLGFPVWHDIFVTAKKGAGEKGARRRIFTRLGLQSKIVLTMTAFLIIFGTVGYFLLEFNNPETMKDLSVPEKLLASAFQSVTTRTAGFASVSQSGLTESSRLLGCILMFVGGSPAGTAGGIKTTTFAMLVLTIISVLRGHKDTECFGRRVEMDSVRSALTITLITFTCWLAAVAAMSIFDPQTEFLNLMYEASSAIGTVGLSADLTPHLTRASHVVLMLLMYIGRIGPLTMALVFAGKSNKSDKFRELPEKKIMLG</sequence>
<evidence type="ECO:0000256" key="1">
    <source>
        <dbReference type="ARBA" id="ARBA00004651"/>
    </source>
</evidence>
<keyword evidence="5 8" id="KW-1133">Transmembrane helix</keyword>
<keyword evidence="7 8" id="KW-0472">Membrane</keyword>
<feature type="transmembrane region" description="Helical" evidence="8">
    <location>
        <begin position="44"/>
        <end position="65"/>
    </location>
</feature>
<evidence type="ECO:0000256" key="8">
    <source>
        <dbReference type="SAM" id="Phobius"/>
    </source>
</evidence>
<keyword evidence="6" id="KW-0406">Ion transport</keyword>
<evidence type="ECO:0000256" key="2">
    <source>
        <dbReference type="ARBA" id="ARBA00022448"/>
    </source>
</evidence>
<evidence type="ECO:0000256" key="4">
    <source>
        <dbReference type="ARBA" id="ARBA00022692"/>
    </source>
</evidence>
<keyword evidence="4 8" id="KW-0812">Transmembrane</keyword>
<evidence type="ECO:0000313" key="9">
    <source>
        <dbReference type="EMBL" id="HJC32975.1"/>
    </source>
</evidence>
<accession>A0A9D2NKQ1</accession>
<dbReference type="EMBL" id="DWWO01000001">
    <property type="protein sequence ID" value="HJC32975.1"/>
    <property type="molecule type" value="Genomic_DNA"/>
</dbReference>
<dbReference type="GO" id="GO:0030001">
    <property type="term" value="P:metal ion transport"/>
    <property type="evidence" value="ECO:0007669"/>
    <property type="project" value="UniProtKB-ARBA"/>
</dbReference>
<dbReference type="Pfam" id="PF02386">
    <property type="entry name" value="TrkH"/>
    <property type="match status" value="1"/>
</dbReference>